<dbReference type="AlphaFoldDB" id="A0A813PZT2"/>
<keyword evidence="1" id="KW-0472">Membrane</keyword>
<feature type="transmembrane region" description="Helical" evidence="1">
    <location>
        <begin position="6"/>
        <end position="23"/>
    </location>
</feature>
<dbReference type="Pfam" id="PF05050">
    <property type="entry name" value="Methyltransf_21"/>
    <property type="match status" value="1"/>
</dbReference>
<accession>A0A813PZT2</accession>
<organism evidence="3 4">
    <name type="scientific">Brachionus calyciflorus</name>
    <dbReference type="NCBI Taxonomy" id="104777"/>
    <lineage>
        <taxon>Eukaryota</taxon>
        <taxon>Metazoa</taxon>
        <taxon>Spiralia</taxon>
        <taxon>Gnathifera</taxon>
        <taxon>Rotifera</taxon>
        <taxon>Eurotatoria</taxon>
        <taxon>Monogononta</taxon>
        <taxon>Pseudotrocha</taxon>
        <taxon>Ploima</taxon>
        <taxon>Brachionidae</taxon>
        <taxon>Brachionus</taxon>
    </lineage>
</organism>
<keyword evidence="4" id="KW-1185">Reference proteome</keyword>
<dbReference type="GO" id="GO:0005789">
    <property type="term" value="C:endoplasmic reticulum membrane"/>
    <property type="evidence" value="ECO:0007669"/>
    <property type="project" value="TreeGrafter"/>
</dbReference>
<comment type="caution">
    <text evidence="3">The sequence shown here is derived from an EMBL/GenBank/DDBJ whole genome shotgun (WGS) entry which is preliminary data.</text>
</comment>
<dbReference type="InterPro" id="IPR006342">
    <property type="entry name" value="FkbM_mtfrase"/>
</dbReference>
<dbReference type="Gene3D" id="3.40.50.150">
    <property type="entry name" value="Vaccinia Virus protein VP39"/>
    <property type="match status" value="1"/>
</dbReference>
<dbReference type="InterPro" id="IPR029063">
    <property type="entry name" value="SAM-dependent_MTases_sf"/>
</dbReference>
<dbReference type="EMBL" id="CAJNOC010000402">
    <property type="protein sequence ID" value="CAF0756453.1"/>
    <property type="molecule type" value="Genomic_DNA"/>
</dbReference>
<evidence type="ECO:0000313" key="4">
    <source>
        <dbReference type="Proteomes" id="UP000663879"/>
    </source>
</evidence>
<dbReference type="SUPFAM" id="SSF53335">
    <property type="entry name" value="S-adenosyl-L-methionine-dependent methyltransferases"/>
    <property type="match status" value="1"/>
</dbReference>
<dbReference type="PANTHER" id="PTHR34009:SF2">
    <property type="entry name" value="PROTEIN STAR"/>
    <property type="match status" value="1"/>
</dbReference>
<feature type="domain" description="Methyltransferase FkbM" evidence="2">
    <location>
        <begin position="171"/>
        <end position="331"/>
    </location>
</feature>
<evidence type="ECO:0000313" key="3">
    <source>
        <dbReference type="EMBL" id="CAF0756453.1"/>
    </source>
</evidence>
<keyword evidence="1" id="KW-1133">Transmembrane helix</keyword>
<gene>
    <name evidence="3" type="ORF">OXX778_LOCUS4196</name>
</gene>
<dbReference type="InterPro" id="IPR053202">
    <property type="entry name" value="EGF_Rcpt_Signaling_Reg"/>
</dbReference>
<evidence type="ECO:0000259" key="2">
    <source>
        <dbReference type="Pfam" id="PF05050"/>
    </source>
</evidence>
<name>A0A813PZT2_9BILA</name>
<keyword evidence="1" id="KW-0812">Transmembrane</keyword>
<reference evidence="3" key="1">
    <citation type="submission" date="2021-02" db="EMBL/GenBank/DDBJ databases">
        <authorList>
            <person name="Nowell W R."/>
        </authorList>
    </citation>
    <scope>NUCLEOTIDE SEQUENCE</scope>
    <source>
        <strain evidence="3">Ploen Becks lab</strain>
    </source>
</reference>
<dbReference type="GO" id="GO:0016197">
    <property type="term" value="P:endosomal transport"/>
    <property type="evidence" value="ECO:0007669"/>
    <property type="project" value="TreeGrafter"/>
</dbReference>
<dbReference type="PANTHER" id="PTHR34009">
    <property type="entry name" value="PROTEIN STAR"/>
    <property type="match status" value="1"/>
</dbReference>
<dbReference type="GO" id="GO:0031902">
    <property type="term" value="C:late endosome membrane"/>
    <property type="evidence" value="ECO:0007669"/>
    <property type="project" value="TreeGrafter"/>
</dbReference>
<dbReference type="OrthoDB" id="6357215at2759"/>
<proteinExistence type="predicted"/>
<sequence>MQQNSIYKIILIIISIALIIVLVHKSNNQIQQQSDSEKVTIKVSNKQKSNPEEITPKVGIKQKLESERLTTKAWIKESDEKKKLFSEIFNSSSEQNLIDPQTILQTASFMIQETDEFDPKLINFVRSLIHKPSGKQLNLDNKNKKDFSQIGQSHYMDSLLGKITNGFFVEAGGYTGEGFSNTLFFELERQWTGILIEPVPSLHSIIVSKNRNIYSINACIAKKHPIVSKFIRASDSALSGRLSEMSQGHSNRVGRQFDIIYVPCFSLNTILKAIDVNKVDYFSLDVEGGEWDVLSSLDLKNIDFRSFSIEHNGETQRRDQMRDYLINNNYKVPKMDGQDLYSIKNNL</sequence>
<protein>
    <recommendedName>
        <fullName evidence="2">Methyltransferase FkbM domain-containing protein</fullName>
    </recommendedName>
</protein>
<evidence type="ECO:0000256" key="1">
    <source>
        <dbReference type="SAM" id="Phobius"/>
    </source>
</evidence>
<dbReference type="GO" id="GO:0006888">
    <property type="term" value="P:endoplasmic reticulum to Golgi vesicle-mediated transport"/>
    <property type="evidence" value="ECO:0007669"/>
    <property type="project" value="TreeGrafter"/>
</dbReference>
<dbReference type="GO" id="GO:0005886">
    <property type="term" value="C:plasma membrane"/>
    <property type="evidence" value="ECO:0007669"/>
    <property type="project" value="TreeGrafter"/>
</dbReference>
<dbReference type="GO" id="GO:0005794">
    <property type="term" value="C:Golgi apparatus"/>
    <property type="evidence" value="ECO:0007669"/>
    <property type="project" value="TreeGrafter"/>
</dbReference>
<dbReference type="Proteomes" id="UP000663879">
    <property type="component" value="Unassembled WGS sequence"/>
</dbReference>